<dbReference type="AlphaFoldDB" id="A0A420IJT6"/>
<dbReference type="Proteomes" id="UP000285405">
    <property type="component" value="Unassembled WGS sequence"/>
</dbReference>
<organism evidence="1 2">
    <name type="scientific">Golovinomyces cichoracearum</name>
    <dbReference type="NCBI Taxonomy" id="62708"/>
    <lineage>
        <taxon>Eukaryota</taxon>
        <taxon>Fungi</taxon>
        <taxon>Dikarya</taxon>
        <taxon>Ascomycota</taxon>
        <taxon>Pezizomycotina</taxon>
        <taxon>Leotiomycetes</taxon>
        <taxon>Erysiphales</taxon>
        <taxon>Erysiphaceae</taxon>
        <taxon>Golovinomyces</taxon>
    </lineage>
</organism>
<sequence>MVYPRTSEKSRMINLSENKASQIISSSLPIALSIPSAFPNGKIAHPLFNKSSSPHSFENVKNPLSLVNYQKDSLPQFVGLSSPDTCSFKGHSPSQISLDSGIKESKRQEYHQNKLINFGSQFVDHISHVNDQVEKFMEVSINQKKSSSQNEHVNINGLDSLKMYTLQERGTNTAMKNVSSRDKDHTLKSQLHTRKLICQNRKRSTLIPIFSLVKGKSLRGNKRSDNTSNCQNYDYSCDSKLAKKFGKDFSKGSNIYYNLRFRYTKSSTSYLKKKKRLLMTIAPSEASGVQNQNKSHKRITPKHKSNNIQSWYHTNNCNVFRQILHVSDLLPLTRLKYQSQIPKSRHSDGKQSYCSISYTDLLSSHCIDSQALEKKSSSHRRAEDTSFLGKNVSLSRSLLTGNNRQIHSKQANSFWCGRLTALHDRFHNDMLEALVIDRKTFSRFKDGTRPPESSRSTVGLNDFIETTTGLQYLNDEEIRRCKKSFIHLRALCVTDEAKKSLWNFQLAYATFHGIRQLLPSGGEMETGIPYKPL</sequence>
<dbReference type="OrthoDB" id="3557758at2759"/>
<reference evidence="1 2" key="1">
    <citation type="journal article" date="2018" name="BMC Genomics">
        <title>Comparative genome analyses reveal sequence features reflecting distinct modes of host-adaptation between dicot and monocot powdery mildew.</title>
        <authorList>
            <person name="Wu Y."/>
            <person name="Ma X."/>
            <person name="Pan Z."/>
            <person name="Kale S.D."/>
            <person name="Song Y."/>
            <person name="King H."/>
            <person name="Zhang Q."/>
            <person name="Presley C."/>
            <person name="Deng X."/>
            <person name="Wei C.I."/>
            <person name="Xiao S."/>
        </authorList>
    </citation>
    <scope>NUCLEOTIDE SEQUENCE [LARGE SCALE GENOMIC DNA]</scope>
    <source>
        <strain evidence="1">UCSC1</strain>
    </source>
</reference>
<dbReference type="EMBL" id="MCBR01008279">
    <property type="protein sequence ID" value="RKF74819.1"/>
    <property type="molecule type" value="Genomic_DNA"/>
</dbReference>
<accession>A0A420IJT6</accession>
<evidence type="ECO:0000313" key="1">
    <source>
        <dbReference type="EMBL" id="RKF74819.1"/>
    </source>
</evidence>
<name>A0A420IJT6_9PEZI</name>
<evidence type="ECO:0000313" key="2">
    <source>
        <dbReference type="Proteomes" id="UP000285405"/>
    </source>
</evidence>
<proteinExistence type="predicted"/>
<protein>
    <submittedName>
        <fullName evidence="1">Uncharacterized protein</fullName>
    </submittedName>
</protein>
<gene>
    <name evidence="1" type="ORF">GcC1_082003</name>
</gene>
<comment type="caution">
    <text evidence="1">The sequence shown here is derived from an EMBL/GenBank/DDBJ whole genome shotgun (WGS) entry which is preliminary data.</text>
</comment>